<dbReference type="Gene3D" id="3.20.20.80">
    <property type="entry name" value="Glycosidases"/>
    <property type="match status" value="1"/>
</dbReference>
<protein>
    <recommendedName>
        <fullName evidence="4">Glycoside hydrolase family 42 N-terminal domain-containing protein</fullName>
    </recommendedName>
</protein>
<proteinExistence type="predicted"/>
<keyword evidence="1" id="KW-0732">Signal</keyword>
<accession>A0A5B0EEQ6</accession>
<organism evidence="2 3">
    <name type="scientific">Paeniglutamicibacter gangotriensis</name>
    <dbReference type="NCBI Taxonomy" id="254787"/>
    <lineage>
        <taxon>Bacteria</taxon>
        <taxon>Bacillati</taxon>
        <taxon>Actinomycetota</taxon>
        <taxon>Actinomycetes</taxon>
        <taxon>Micrococcales</taxon>
        <taxon>Micrococcaceae</taxon>
        <taxon>Paeniglutamicibacter</taxon>
    </lineage>
</organism>
<dbReference type="Proteomes" id="UP000323856">
    <property type="component" value="Unassembled WGS sequence"/>
</dbReference>
<dbReference type="RefSeq" id="WP_149619231.1">
    <property type="nucleotide sequence ID" value="NZ_VOBL01000006.1"/>
</dbReference>
<evidence type="ECO:0000313" key="3">
    <source>
        <dbReference type="Proteomes" id="UP000323856"/>
    </source>
</evidence>
<comment type="caution">
    <text evidence="2">The sequence shown here is derived from an EMBL/GenBank/DDBJ whole genome shotgun (WGS) entry which is preliminary data.</text>
</comment>
<evidence type="ECO:0000256" key="1">
    <source>
        <dbReference type="SAM" id="SignalP"/>
    </source>
</evidence>
<reference evidence="2 3" key="1">
    <citation type="submission" date="2019-07" db="EMBL/GenBank/DDBJ databases">
        <title>Analysis of the biochemical properties, biological activity and biotechnological potential of siderophores and biosurfactants produced by Antarctic psychrotolerant bacteria.</title>
        <authorList>
            <person name="Styczynski M."/>
            <person name="Krucon T."/>
            <person name="Decewicz P."/>
            <person name="Dziewit L."/>
        </authorList>
    </citation>
    <scope>NUCLEOTIDE SEQUENCE [LARGE SCALE GENOMIC DNA]</scope>
    <source>
        <strain evidence="2 3">ANT_H27</strain>
    </source>
</reference>
<dbReference type="EMBL" id="VOBL01000006">
    <property type="protein sequence ID" value="KAA0977554.1"/>
    <property type="molecule type" value="Genomic_DNA"/>
</dbReference>
<dbReference type="AlphaFoldDB" id="A0A5B0EEQ6"/>
<feature type="signal peptide" evidence="1">
    <location>
        <begin position="1"/>
        <end position="22"/>
    </location>
</feature>
<evidence type="ECO:0000313" key="2">
    <source>
        <dbReference type="EMBL" id="KAA0977554.1"/>
    </source>
</evidence>
<dbReference type="OrthoDB" id="505641at2"/>
<name>A0A5B0EEQ6_9MICC</name>
<sequence>MSAIAIVSVLALFFLVSCTANSQSKTAYAQNDVGAVPEISALPDSANLREPDGGSQYYSEFSSGLPEESGYFPLGVWLESVVDPIDVEKDVDVGLNTYIDLTENSDPSLLAGSNIRYMTSWDAPGRYGAVLADEVDMWGGPGSAKWTGRWPGQGEICSPAKAKCGYTVQNELMGAVPSGMLRYANYGKGATFWETDAEATRFVSEFQDIVSADNYWFTDPHICVESQGGLILDSPRQLKESECRRPSNYGWTVDRVRNLVEPAESIPVWSFVEVGHPFTEPGAPTITGPQIRAAVWSSIIHGARGIVYFNHNLSGECPTQHALRDCGVELRDHVRSLNRQVTELAPVLNSVFLDGILETSGEIDASVKVYDGDIYVLAGVSGGQRTRATFDLECVADGRAEVVFEGRDIAVEDGILMDNFSDSNSVHIYKIPGNLCGL</sequence>
<evidence type="ECO:0008006" key="4">
    <source>
        <dbReference type="Google" id="ProtNLM"/>
    </source>
</evidence>
<gene>
    <name evidence="2" type="ORF">FQ154_07475</name>
</gene>
<feature type="chain" id="PRO_5038612242" description="Glycoside hydrolase family 42 N-terminal domain-containing protein" evidence="1">
    <location>
        <begin position="23"/>
        <end position="438"/>
    </location>
</feature>